<evidence type="ECO:0000256" key="1">
    <source>
        <dbReference type="SAM" id="MobiDB-lite"/>
    </source>
</evidence>
<feature type="region of interest" description="Disordered" evidence="1">
    <location>
        <begin position="63"/>
        <end position="82"/>
    </location>
</feature>
<gene>
    <name evidence="2" type="ORF">BofuT4_P142600.1</name>
</gene>
<evidence type="ECO:0000313" key="2">
    <source>
        <dbReference type="EMBL" id="CCD56998.1"/>
    </source>
</evidence>
<accession>G2YZF0</accession>
<protein>
    <submittedName>
        <fullName evidence="2">Uncharacterized protein</fullName>
    </submittedName>
</protein>
<dbReference type="HOGENOM" id="CLU_1142453_0_0_1"/>
<proteinExistence type="predicted"/>
<name>G2YZF0_BOTF4</name>
<dbReference type="AlphaFoldDB" id="G2YZF0"/>
<dbReference type="EMBL" id="FQ790362">
    <property type="protein sequence ID" value="CCD56998.1"/>
    <property type="molecule type" value="Genomic_DNA"/>
</dbReference>
<reference evidence="3" key="1">
    <citation type="journal article" date="2011" name="PLoS Genet.">
        <title>Genomic analysis of the necrotrophic fungal pathogens Sclerotinia sclerotiorum and Botrytis cinerea.</title>
        <authorList>
            <person name="Amselem J."/>
            <person name="Cuomo C.A."/>
            <person name="van Kan J.A."/>
            <person name="Viaud M."/>
            <person name="Benito E.P."/>
            <person name="Couloux A."/>
            <person name="Coutinho P.M."/>
            <person name="de Vries R.P."/>
            <person name="Dyer P.S."/>
            <person name="Fillinger S."/>
            <person name="Fournier E."/>
            <person name="Gout L."/>
            <person name="Hahn M."/>
            <person name="Kohn L."/>
            <person name="Lapalu N."/>
            <person name="Plummer K.M."/>
            <person name="Pradier J.M."/>
            <person name="Quevillon E."/>
            <person name="Sharon A."/>
            <person name="Simon A."/>
            <person name="ten Have A."/>
            <person name="Tudzynski B."/>
            <person name="Tudzynski P."/>
            <person name="Wincker P."/>
            <person name="Andrew M."/>
            <person name="Anthouard V."/>
            <person name="Beever R.E."/>
            <person name="Beffa R."/>
            <person name="Benoit I."/>
            <person name="Bouzid O."/>
            <person name="Brault B."/>
            <person name="Chen Z."/>
            <person name="Choquer M."/>
            <person name="Collemare J."/>
            <person name="Cotton P."/>
            <person name="Danchin E.G."/>
            <person name="Da Silva C."/>
            <person name="Gautier A."/>
            <person name="Giraud C."/>
            <person name="Giraud T."/>
            <person name="Gonzalez C."/>
            <person name="Grossetete S."/>
            <person name="Guldener U."/>
            <person name="Henrissat B."/>
            <person name="Howlett B.J."/>
            <person name="Kodira C."/>
            <person name="Kretschmer M."/>
            <person name="Lappartient A."/>
            <person name="Leroch M."/>
            <person name="Levis C."/>
            <person name="Mauceli E."/>
            <person name="Neuveglise C."/>
            <person name="Oeser B."/>
            <person name="Pearson M."/>
            <person name="Poulain J."/>
            <person name="Poussereau N."/>
            <person name="Quesneville H."/>
            <person name="Rascle C."/>
            <person name="Schumacher J."/>
            <person name="Segurens B."/>
            <person name="Sexton A."/>
            <person name="Silva E."/>
            <person name="Sirven C."/>
            <person name="Soanes D.M."/>
            <person name="Talbot N.J."/>
            <person name="Templeton M."/>
            <person name="Yandava C."/>
            <person name="Yarden O."/>
            <person name="Zeng Q."/>
            <person name="Rollins J.A."/>
            <person name="Lebrun M.H."/>
            <person name="Dickman M."/>
        </authorList>
    </citation>
    <scope>NUCLEOTIDE SEQUENCE [LARGE SCALE GENOMIC DNA]</scope>
    <source>
        <strain evidence="3">T4</strain>
    </source>
</reference>
<evidence type="ECO:0000313" key="3">
    <source>
        <dbReference type="Proteomes" id="UP000008177"/>
    </source>
</evidence>
<sequence length="243" mass="27839">MLRLSQSQRACRCPKPHLFIRLTEVAVSGLCCCSHFYIAPHHGFLRERDQSGTPVRGRWVEHATHNAGRKNPYRNLNGQGQSNNDNNDNARFIYFFPFLFCTNAVERAFGQLGSILSPVTQAKRISSVTCVRKPGQRMKRHENTQHTARSTQFTVHSRSAYVPGYGSQFLVLPWPILLLVQHAKESRRRYGLARNPIEFARTDYGVLLGFDRPHAAQGDYGRDSPLETLDVRLLRLRETFEKD</sequence>
<organism evidence="2 3">
    <name type="scientific">Botryotinia fuckeliana (strain T4)</name>
    <name type="common">Noble rot fungus</name>
    <name type="synonym">Botrytis cinerea</name>
    <dbReference type="NCBI Taxonomy" id="999810"/>
    <lineage>
        <taxon>Eukaryota</taxon>
        <taxon>Fungi</taxon>
        <taxon>Dikarya</taxon>
        <taxon>Ascomycota</taxon>
        <taxon>Pezizomycotina</taxon>
        <taxon>Leotiomycetes</taxon>
        <taxon>Helotiales</taxon>
        <taxon>Sclerotiniaceae</taxon>
        <taxon>Botrytis</taxon>
    </lineage>
</organism>
<dbReference type="InParanoid" id="G2YZF0"/>
<dbReference type="Proteomes" id="UP000008177">
    <property type="component" value="Unplaced contigs"/>
</dbReference>